<accession>A0A9W8M2E5</accession>
<dbReference type="GO" id="GO:0006886">
    <property type="term" value="P:intracellular protein transport"/>
    <property type="evidence" value="ECO:0007669"/>
    <property type="project" value="TreeGrafter"/>
</dbReference>
<feature type="region of interest" description="Disordered" evidence="1">
    <location>
        <begin position="463"/>
        <end position="486"/>
    </location>
</feature>
<dbReference type="Proteomes" id="UP001139887">
    <property type="component" value="Unassembled WGS sequence"/>
</dbReference>
<dbReference type="AlphaFoldDB" id="A0A9W8M2E5"/>
<dbReference type="GO" id="GO:0005829">
    <property type="term" value="C:cytosol"/>
    <property type="evidence" value="ECO:0007669"/>
    <property type="project" value="GOC"/>
</dbReference>
<dbReference type="Gene3D" id="1.20.1270.60">
    <property type="entry name" value="Arfaptin homology (AH) domain/BAR domain"/>
    <property type="match status" value="1"/>
</dbReference>
<dbReference type="Pfam" id="PF09325">
    <property type="entry name" value="Vps5"/>
    <property type="match status" value="1"/>
</dbReference>
<dbReference type="InterPro" id="IPR001683">
    <property type="entry name" value="PX_dom"/>
</dbReference>
<gene>
    <name evidence="4" type="primary">VPS17</name>
    <name evidence="4" type="ORF">IWW36_001048</name>
</gene>
<evidence type="ECO:0000313" key="4">
    <source>
        <dbReference type="EMBL" id="KAJ2851564.1"/>
    </source>
</evidence>
<dbReference type="PANTHER" id="PTHR47433:SF1">
    <property type="entry name" value="VACUOLAR PROTEIN SORTING-ASSOCIATED PROTEIN 17"/>
    <property type="match status" value="1"/>
</dbReference>
<dbReference type="GO" id="GO:0005768">
    <property type="term" value="C:endosome"/>
    <property type="evidence" value="ECO:0007669"/>
    <property type="project" value="TreeGrafter"/>
</dbReference>
<keyword evidence="5" id="KW-1185">Reference proteome</keyword>
<feature type="region of interest" description="Disordered" evidence="1">
    <location>
        <begin position="1"/>
        <end position="78"/>
    </location>
</feature>
<protein>
    <submittedName>
        <fullName evidence="4">Vacuolar protein sorting-associated protein 17</fullName>
    </submittedName>
</protein>
<evidence type="ECO:0000256" key="1">
    <source>
        <dbReference type="SAM" id="MobiDB-lite"/>
    </source>
</evidence>
<evidence type="ECO:0000313" key="5">
    <source>
        <dbReference type="Proteomes" id="UP001139887"/>
    </source>
</evidence>
<dbReference type="GO" id="GO:0032266">
    <property type="term" value="F:phosphatidylinositol-3-phosphate binding"/>
    <property type="evidence" value="ECO:0007669"/>
    <property type="project" value="TreeGrafter"/>
</dbReference>
<dbReference type="OrthoDB" id="9976382at2759"/>
<feature type="compositionally biased region" description="Polar residues" evidence="1">
    <location>
        <begin position="58"/>
        <end position="78"/>
    </location>
</feature>
<dbReference type="Gene3D" id="3.30.1520.10">
    <property type="entry name" value="Phox-like domain"/>
    <property type="match status" value="1"/>
</dbReference>
<sequence length="486" mass="54331">MYSDDEIDPHREPAPHSTDNQTLYDSIDPFAEARPEAEPWNGPEHTTANGDESDDGSDNQPLSQASLSPLQAAGSATTQQQLPLLRFTVGQMVDRSKRTPGFTFDVLTTLPSYKGRKYTGVERNQIEFERLESHLQATYPECLVPTLGPGTTVSKYVPDYQNDRLVVLLLQQWLNRISVHPILRQDYELRQFVEAPFAFNPALTPSLSSGGSALTLAPQQGTGFFLWGKPKQRIARSANPTPFEQQLQMTSENMELFQKNLSEVRRWHGRLARTRGRLAVDLKDVGTKLVSLGVIERNAMLGKSFKRLGKCFLHVGACAHSQSNLEGSRPIAVEDIYMMACENVQKTLSNRQVIFTEHQVSERQLERKRQSVAVLRASANISPDQVQETLAEFNVAKADADSKRQRAERVDKVLSADLQAFETNRENDFKAMFTALGRDQLHVERQVLNEFKAVLDFVRQSGASSNSSSTTISSTQQPPATTSTLH</sequence>
<dbReference type="InterPro" id="IPR027267">
    <property type="entry name" value="AH/BAR_dom_sf"/>
</dbReference>
<dbReference type="PANTHER" id="PTHR47433">
    <property type="entry name" value="VACUOLAR PROTEIN SORTING-ASSOCIATED PROTEIN 17"/>
    <property type="match status" value="1"/>
</dbReference>
<dbReference type="Pfam" id="PF00787">
    <property type="entry name" value="PX"/>
    <property type="match status" value="1"/>
</dbReference>
<proteinExistence type="predicted"/>
<dbReference type="SUPFAM" id="SSF64268">
    <property type="entry name" value="PX domain"/>
    <property type="match status" value="1"/>
</dbReference>
<organism evidence="4 5">
    <name type="scientific">Coemansia brasiliensis</name>
    <dbReference type="NCBI Taxonomy" id="2650707"/>
    <lineage>
        <taxon>Eukaryota</taxon>
        <taxon>Fungi</taxon>
        <taxon>Fungi incertae sedis</taxon>
        <taxon>Zoopagomycota</taxon>
        <taxon>Kickxellomycotina</taxon>
        <taxon>Kickxellomycetes</taxon>
        <taxon>Kickxellales</taxon>
        <taxon>Kickxellaceae</taxon>
        <taxon>Coemansia</taxon>
    </lineage>
</organism>
<feature type="domain" description="Sorting nexin/Vps5-like C-terminal" evidence="3">
    <location>
        <begin position="254"/>
        <end position="454"/>
    </location>
</feature>
<dbReference type="InterPro" id="IPR036871">
    <property type="entry name" value="PX_dom_sf"/>
</dbReference>
<name>A0A9W8M2E5_9FUNG</name>
<evidence type="ECO:0000259" key="3">
    <source>
        <dbReference type="Pfam" id="PF09325"/>
    </source>
</evidence>
<dbReference type="GO" id="GO:0030905">
    <property type="term" value="C:retromer, tubulation complex"/>
    <property type="evidence" value="ECO:0007669"/>
    <property type="project" value="TreeGrafter"/>
</dbReference>
<dbReference type="EMBL" id="JANBUW010000011">
    <property type="protein sequence ID" value="KAJ2851564.1"/>
    <property type="molecule type" value="Genomic_DNA"/>
</dbReference>
<dbReference type="InterPro" id="IPR053055">
    <property type="entry name" value="VPS17"/>
</dbReference>
<feature type="domain" description="PX" evidence="2">
    <location>
        <begin position="117"/>
        <end position="194"/>
    </location>
</feature>
<evidence type="ECO:0000259" key="2">
    <source>
        <dbReference type="Pfam" id="PF00787"/>
    </source>
</evidence>
<reference evidence="4" key="1">
    <citation type="submission" date="2022-07" db="EMBL/GenBank/DDBJ databases">
        <title>Phylogenomic reconstructions and comparative analyses of Kickxellomycotina fungi.</title>
        <authorList>
            <person name="Reynolds N.K."/>
            <person name="Stajich J.E."/>
            <person name="Barry K."/>
            <person name="Grigoriev I.V."/>
            <person name="Crous P."/>
            <person name="Smith M.E."/>
        </authorList>
    </citation>
    <scope>NUCLEOTIDE SEQUENCE</scope>
    <source>
        <strain evidence="4">NRRL 1566</strain>
    </source>
</reference>
<dbReference type="GO" id="GO:0042147">
    <property type="term" value="P:retrograde transport, endosome to Golgi"/>
    <property type="evidence" value="ECO:0007669"/>
    <property type="project" value="TreeGrafter"/>
</dbReference>
<comment type="caution">
    <text evidence="4">The sequence shown here is derived from an EMBL/GenBank/DDBJ whole genome shotgun (WGS) entry which is preliminary data.</text>
</comment>
<dbReference type="InterPro" id="IPR015404">
    <property type="entry name" value="Vps5_C"/>
</dbReference>